<dbReference type="GO" id="GO:0015990">
    <property type="term" value="P:electron transport coupled proton transport"/>
    <property type="evidence" value="ECO:0007669"/>
    <property type="project" value="TreeGrafter"/>
</dbReference>
<feature type="domain" description="NADH:quinone oxidoreductase/Mrp antiporter transmembrane" evidence="9">
    <location>
        <begin position="124"/>
        <end position="417"/>
    </location>
</feature>
<dbReference type="GO" id="GO:0003954">
    <property type="term" value="F:NADH dehydrogenase activity"/>
    <property type="evidence" value="ECO:0007669"/>
    <property type="project" value="TreeGrafter"/>
</dbReference>
<feature type="transmembrane region" description="Helical" evidence="8">
    <location>
        <begin position="129"/>
        <end position="148"/>
    </location>
</feature>
<evidence type="ECO:0000256" key="8">
    <source>
        <dbReference type="SAM" id="Phobius"/>
    </source>
</evidence>
<feature type="transmembrane region" description="Helical" evidence="8">
    <location>
        <begin position="106"/>
        <end position="123"/>
    </location>
</feature>
<evidence type="ECO:0000313" key="10">
    <source>
        <dbReference type="EMBL" id="BAD80191.1"/>
    </source>
</evidence>
<gene>
    <name evidence="10" type="primary">ndhD3</name>
    <name evidence="10" type="ordered locus">syc2001_c</name>
</gene>
<dbReference type="KEGG" id="syc:syc2001_c"/>
<dbReference type="PANTHER" id="PTHR43507:SF21">
    <property type="entry name" value="NAD(P)H-QUINONE OXIDOREDUCTASE CHAIN 4, CHLOROPLASTIC"/>
    <property type="match status" value="1"/>
</dbReference>
<dbReference type="GO" id="GO:0016020">
    <property type="term" value="C:membrane"/>
    <property type="evidence" value="ECO:0007669"/>
    <property type="project" value="UniProtKB-SubCell"/>
</dbReference>
<evidence type="ECO:0000313" key="11">
    <source>
        <dbReference type="Proteomes" id="UP000001175"/>
    </source>
</evidence>
<evidence type="ECO:0000256" key="4">
    <source>
        <dbReference type="ARBA" id="ARBA00022989"/>
    </source>
</evidence>
<dbReference type="GO" id="GO:0048039">
    <property type="term" value="F:ubiquinone binding"/>
    <property type="evidence" value="ECO:0007669"/>
    <property type="project" value="TreeGrafter"/>
</dbReference>
<feature type="transmembrane region" description="Helical" evidence="8">
    <location>
        <begin position="71"/>
        <end position="94"/>
    </location>
</feature>
<organism evidence="10 11">
    <name type="scientific">Synechococcus sp. (strain ATCC 27144 / PCC 6301 / SAUG 1402/1)</name>
    <name type="common">Anacystis nidulans</name>
    <dbReference type="NCBI Taxonomy" id="269084"/>
    <lineage>
        <taxon>Bacteria</taxon>
        <taxon>Bacillati</taxon>
        <taxon>Cyanobacteriota</taxon>
        <taxon>Cyanophyceae</taxon>
        <taxon>Synechococcales</taxon>
        <taxon>Synechococcaceae</taxon>
        <taxon>Synechococcus</taxon>
    </lineage>
</organism>
<name>A0A0H3KBF1_SYNP6</name>
<dbReference type="RefSeq" id="WP_011244311.1">
    <property type="nucleotide sequence ID" value="NC_006576.1"/>
</dbReference>
<accession>A0A0H3KBF1</accession>
<feature type="transmembrane region" description="Helical" evidence="8">
    <location>
        <begin position="200"/>
        <end position="218"/>
    </location>
</feature>
<dbReference type="InterPro" id="IPR001750">
    <property type="entry name" value="ND/Mrp_TM"/>
</dbReference>
<dbReference type="Pfam" id="PF00361">
    <property type="entry name" value="Proton_antipo_M"/>
    <property type="match status" value="1"/>
</dbReference>
<comment type="function">
    <text evidence="6">NDH-1 shuttles electrons from NAD(P)H, via FMN and iron-sulfur (Fe-S) centers, to quinones in the respiratory chain. The immediate electron acceptor for the enzyme in this species is believed to be plastoquinone. Couples the redox reaction to proton translocation (for every two electrons transferred, four hydrogen ions are translocated across the cytoplasmic membrane), and thus conserves the redox energy in a proton gradient.</text>
</comment>
<keyword evidence="4 8" id="KW-1133">Transmembrane helix</keyword>
<feature type="transmembrane region" description="Helical" evidence="8">
    <location>
        <begin position="265"/>
        <end position="285"/>
    </location>
</feature>
<sequence length="513" mass="54175">MMLVLLITAILGASLLSLGSQDSAQIRRWAIAAASAILVLSGSLLMGFDPAVAEPQQAIDWGWLPSLGIHFSLGLDGLSLPLLLLSSLLTLLAIASSPTDQTRPRLCYSLIFLAAAGMAIALLSRDLLLFVLGYELELIPMYLLISIWGGEQRGPAATRFLIFTAISGILLLLGAIATAVLSSQPFSFAFDQLQTIELPLALQLPLLLLFVAAFAIKLPLVPFHSWQPAAYGQASPAIAMLLGGAIAKLGGYGLFRFGCSFFPEAWSLIAPSLAVLAAVTALYGSLNALRQTDLQRLVAFSSIGHMGTLLLALAAGTPLALQRAIAQMVAHGLILALLFQLVGTIERVTGRRDRDQLSGLLNPIRGLPLTAGLLLLAAMASAGIPGLVGFVAEFLIFQGSFAIFPWATVGCIAASGLTAVYFVSLINRACFGKLDNQEARWRPVTVSERWPAVVLALTVMALGLAPQGLVRWSESSSLAIAAHLPQPLQSTIAEGRSRSTPVFPTPSLSAVLQ</sequence>
<feature type="transmembrane region" description="Helical" evidence="8">
    <location>
        <begin position="403"/>
        <end position="423"/>
    </location>
</feature>
<keyword evidence="5 8" id="KW-0472">Membrane</keyword>
<feature type="transmembrane region" description="Helical" evidence="8">
    <location>
        <begin position="160"/>
        <end position="180"/>
    </location>
</feature>
<dbReference type="eggNOG" id="COG1008">
    <property type="taxonomic scope" value="Bacteria"/>
</dbReference>
<evidence type="ECO:0000259" key="9">
    <source>
        <dbReference type="Pfam" id="PF00361"/>
    </source>
</evidence>
<evidence type="ECO:0000256" key="3">
    <source>
        <dbReference type="ARBA" id="ARBA00022692"/>
    </source>
</evidence>
<dbReference type="NCBIfam" id="TIGR01972">
    <property type="entry name" value="NDH_I_M"/>
    <property type="match status" value="1"/>
</dbReference>
<dbReference type="Proteomes" id="UP000001175">
    <property type="component" value="Chromosome"/>
</dbReference>
<evidence type="ECO:0000256" key="5">
    <source>
        <dbReference type="ARBA" id="ARBA00023136"/>
    </source>
</evidence>
<reference evidence="10 11" key="1">
    <citation type="journal article" date="2007" name="Photosyn. Res.">
        <title>Complete nucleotide sequence of the freshwater unicellular cyanobacterium Synechococcus elongatus PCC 6301 chromosome: gene content and organization.</title>
        <authorList>
            <person name="Sugita C."/>
            <person name="Ogata K."/>
            <person name="Shikata M."/>
            <person name="Jikuya H."/>
            <person name="Takano J."/>
            <person name="Furumichi M."/>
            <person name="Kanehisa M."/>
            <person name="Omata T."/>
            <person name="Sugiura M."/>
            <person name="Sugita M."/>
        </authorList>
    </citation>
    <scope>NUCLEOTIDE SEQUENCE [LARGE SCALE GENOMIC DNA]</scope>
    <source>
        <strain evidence="11">ATCC 27144 / PCC 6301 / SAUG 1402/1</strain>
    </source>
</reference>
<feature type="transmembrane region" description="Helical" evidence="8">
    <location>
        <begin position="297"/>
        <end position="319"/>
    </location>
</feature>
<keyword evidence="3 7" id="KW-0812">Transmembrane</keyword>
<evidence type="ECO:0000256" key="2">
    <source>
        <dbReference type="ARBA" id="ARBA00009025"/>
    </source>
</evidence>
<protein>
    <submittedName>
        <fullName evidence="10">NADH dehydrogenase subunit 4</fullName>
    </submittedName>
</protein>
<dbReference type="PANTHER" id="PTHR43507">
    <property type="entry name" value="NADH-UBIQUINONE OXIDOREDUCTASE CHAIN 4"/>
    <property type="match status" value="1"/>
</dbReference>
<comment type="subcellular location">
    <subcellularLocation>
        <location evidence="1">Endomembrane system</location>
        <topology evidence="1">Multi-pass membrane protein</topology>
    </subcellularLocation>
    <subcellularLocation>
        <location evidence="7">Membrane</location>
        <topology evidence="7">Multi-pass membrane protein</topology>
    </subcellularLocation>
</comment>
<dbReference type="GO" id="GO:0008137">
    <property type="term" value="F:NADH dehydrogenase (ubiquinone) activity"/>
    <property type="evidence" value="ECO:0007669"/>
    <property type="project" value="InterPro"/>
</dbReference>
<dbReference type="GO" id="GO:0012505">
    <property type="term" value="C:endomembrane system"/>
    <property type="evidence" value="ECO:0007669"/>
    <property type="project" value="UniProtKB-SubCell"/>
</dbReference>
<comment type="similarity">
    <text evidence="2">Belongs to the complex I subunit 4 family.</text>
</comment>
<dbReference type="InterPro" id="IPR010227">
    <property type="entry name" value="NADH_Q_OxRdtase_chainM/4"/>
</dbReference>
<dbReference type="InterPro" id="IPR003918">
    <property type="entry name" value="NADH_UbQ_OxRdtase"/>
</dbReference>
<feature type="transmembrane region" description="Helical" evidence="8">
    <location>
        <begin position="230"/>
        <end position="253"/>
    </location>
</feature>
<evidence type="ECO:0000256" key="1">
    <source>
        <dbReference type="ARBA" id="ARBA00004127"/>
    </source>
</evidence>
<dbReference type="EMBL" id="AP008231">
    <property type="protein sequence ID" value="BAD80191.1"/>
    <property type="molecule type" value="Genomic_DNA"/>
</dbReference>
<evidence type="ECO:0000256" key="7">
    <source>
        <dbReference type="RuleBase" id="RU000320"/>
    </source>
</evidence>
<feature type="transmembrane region" description="Helical" evidence="8">
    <location>
        <begin position="325"/>
        <end position="345"/>
    </location>
</feature>
<dbReference type="PRINTS" id="PR01437">
    <property type="entry name" value="NUOXDRDTASE4"/>
</dbReference>
<dbReference type="AlphaFoldDB" id="A0A0H3KBF1"/>
<feature type="transmembrane region" description="Helical" evidence="8">
    <location>
        <begin position="366"/>
        <end position="397"/>
    </location>
</feature>
<evidence type="ECO:0000256" key="6">
    <source>
        <dbReference type="ARBA" id="ARBA00025624"/>
    </source>
</evidence>
<dbReference type="GO" id="GO:0042773">
    <property type="term" value="P:ATP synthesis coupled electron transport"/>
    <property type="evidence" value="ECO:0007669"/>
    <property type="project" value="InterPro"/>
</dbReference>
<proteinExistence type="inferred from homology"/>